<sequence length="350" mass="38388">MVYLTFDDGPSPVTAKVLDILKREGVKATFFVLGNGAKSHPEVISDIWEQGHAIGNHSYDHNYHELYSGFTRFWNQIKKTEEIIRGITGTRPQLIRAPGGTFGHFDDTYFYLLKQAGYIVTDWTVDSGDSKRRGVPAAEIIKDAVPNTTSSRVILLMHDGGGHEESAKALPQIIARYKEAGYTFGVLDNQVKPVQFRVSSSNAGSEGAKPSAAWIASNITANSALFAVGKPLVLEVGKQETKLKPGEYRIEQGQYMVPMRAVIERLGGTANWEAGIRSGKATLNGRSFLADVNNKELTFNGVNGEVSVRKGKVEMIGGVIWISLRDLLEIVEHPPLATTVTSDERRVKAD</sequence>
<name>A0A098MA81_9BACL</name>
<dbReference type="Gene3D" id="3.20.20.370">
    <property type="entry name" value="Glycoside hydrolase/deacetylase"/>
    <property type="match status" value="1"/>
</dbReference>
<keyword evidence="3" id="KW-1185">Reference proteome</keyword>
<dbReference type="EMBL" id="JQCR01000002">
    <property type="protein sequence ID" value="KGE19454.1"/>
    <property type="molecule type" value="Genomic_DNA"/>
</dbReference>
<feature type="domain" description="NodB homology" evidence="1">
    <location>
        <begin position="1"/>
        <end position="185"/>
    </location>
</feature>
<dbReference type="AlphaFoldDB" id="A0A098MA81"/>
<dbReference type="STRING" id="268407.PWYN_08980"/>
<dbReference type="PANTHER" id="PTHR10587:SF125">
    <property type="entry name" value="POLYSACCHARIDE DEACETYLASE YHEN-RELATED"/>
    <property type="match status" value="1"/>
</dbReference>
<dbReference type="Pfam" id="PF01522">
    <property type="entry name" value="Polysacc_deac_1"/>
    <property type="match status" value="1"/>
</dbReference>
<evidence type="ECO:0000313" key="3">
    <source>
        <dbReference type="Proteomes" id="UP000029734"/>
    </source>
</evidence>
<protein>
    <submittedName>
        <fullName evidence="2">Polysaccharide deacetylase</fullName>
    </submittedName>
</protein>
<evidence type="ECO:0000313" key="2">
    <source>
        <dbReference type="EMBL" id="KGE19454.1"/>
    </source>
</evidence>
<evidence type="ECO:0000259" key="1">
    <source>
        <dbReference type="PROSITE" id="PS51677"/>
    </source>
</evidence>
<gene>
    <name evidence="2" type="ORF">PWYN_08980</name>
</gene>
<dbReference type="Pfam" id="PF07833">
    <property type="entry name" value="Cu_amine_oxidN1"/>
    <property type="match status" value="1"/>
</dbReference>
<dbReference type="SUPFAM" id="SSF55383">
    <property type="entry name" value="Copper amine oxidase, domain N"/>
    <property type="match status" value="1"/>
</dbReference>
<comment type="caution">
    <text evidence="2">The sequence shown here is derived from an EMBL/GenBank/DDBJ whole genome shotgun (WGS) entry which is preliminary data.</text>
</comment>
<dbReference type="eggNOG" id="COG0726">
    <property type="taxonomic scope" value="Bacteria"/>
</dbReference>
<organism evidence="2 3">
    <name type="scientific">Paenibacillus wynnii</name>
    <dbReference type="NCBI Taxonomy" id="268407"/>
    <lineage>
        <taxon>Bacteria</taxon>
        <taxon>Bacillati</taxon>
        <taxon>Bacillota</taxon>
        <taxon>Bacilli</taxon>
        <taxon>Bacillales</taxon>
        <taxon>Paenibacillaceae</taxon>
        <taxon>Paenibacillus</taxon>
    </lineage>
</organism>
<reference evidence="2 3" key="2">
    <citation type="submission" date="2014-10" db="EMBL/GenBank/DDBJ databases">
        <title>Comparative genomics of the Paenibacillus odorifer group.</title>
        <authorList>
            <person name="Tsai Y.-C."/>
            <person name="Martin N."/>
            <person name="Korlach J."/>
            <person name="Wiedmann M."/>
        </authorList>
    </citation>
    <scope>NUCLEOTIDE SEQUENCE [LARGE SCALE GENOMIC DNA]</scope>
    <source>
        <strain evidence="2 3">DSM 18334</strain>
    </source>
</reference>
<dbReference type="CDD" id="cd10944">
    <property type="entry name" value="CE4_SmPgdA_like"/>
    <property type="match status" value="1"/>
</dbReference>
<dbReference type="PANTHER" id="PTHR10587">
    <property type="entry name" value="GLYCOSYL TRANSFERASE-RELATED"/>
    <property type="match status" value="1"/>
</dbReference>
<dbReference type="InterPro" id="IPR002509">
    <property type="entry name" value="NODB_dom"/>
</dbReference>
<accession>A0A098MA81</accession>
<dbReference type="InterPro" id="IPR012854">
    <property type="entry name" value="Cu_amine_oxidase-like_N"/>
</dbReference>
<dbReference type="InterPro" id="IPR011330">
    <property type="entry name" value="Glyco_hydro/deAcase_b/a-brl"/>
</dbReference>
<dbReference type="InterPro" id="IPR036582">
    <property type="entry name" value="Mao_N_sf"/>
</dbReference>
<dbReference type="PROSITE" id="PS51677">
    <property type="entry name" value="NODB"/>
    <property type="match status" value="1"/>
</dbReference>
<dbReference type="GO" id="GO:0005975">
    <property type="term" value="P:carbohydrate metabolic process"/>
    <property type="evidence" value="ECO:0007669"/>
    <property type="project" value="InterPro"/>
</dbReference>
<proteinExistence type="predicted"/>
<dbReference type="InterPro" id="IPR050248">
    <property type="entry name" value="Polysacc_deacetylase_ArnD"/>
</dbReference>
<reference evidence="2 3" key="1">
    <citation type="submission" date="2014-08" db="EMBL/GenBank/DDBJ databases">
        <authorList>
            <person name="den Bakker H.C."/>
        </authorList>
    </citation>
    <scope>NUCLEOTIDE SEQUENCE [LARGE SCALE GENOMIC DNA]</scope>
    <source>
        <strain evidence="2 3">DSM 18334</strain>
    </source>
</reference>
<dbReference type="Gene3D" id="3.30.457.10">
    <property type="entry name" value="Copper amine oxidase-like, N-terminal domain"/>
    <property type="match status" value="1"/>
</dbReference>
<dbReference type="Proteomes" id="UP000029734">
    <property type="component" value="Unassembled WGS sequence"/>
</dbReference>
<dbReference type="SUPFAM" id="SSF88713">
    <property type="entry name" value="Glycoside hydrolase/deacetylase"/>
    <property type="match status" value="1"/>
</dbReference>
<dbReference type="GO" id="GO:0016810">
    <property type="term" value="F:hydrolase activity, acting on carbon-nitrogen (but not peptide) bonds"/>
    <property type="evidence" value="ECO:0007669"/>
    <property type="project" value="InterPro"/>
</dbReference>